<keyword evidence="2" id="KW-1185">Reference proteome</keyword>
<evidence type="ECO:0000313" key="2">
    <source>
        <dbReference type="Proteomes" id="UP000645610"/>
    </source>
</evidence>
<dbReference type="Proteomes" id="UP000645610">
    <property type="component" value="Unassembled WGS sequence"/>
</dbReference>
<organism evidence="1 2">
    <name type="scientific">Hymenobacter properus</name>
    <dbReference type="NCBI Taxonomy" id="2791026"/>
    <lineage>
        <taxon>Bacteria</taxon>
        <taxon>Pseudomonadati</taxon>
        <taxon>Bacteroidota</taxon>
        <taxon>Cytophagia</taxon>
        <taxon>Cytophagales</taxon>
        <taxon>Hymenobacteraceae</taxon>
        <taxon>Hymenobacter</taxon>
    </lineage>
</organism>
<evidence type="ECO:0000313" key="1">
    <source>
        <dbReference type="EMBL" id="MBF9140875.1"/>
    </source>
</evidence>
<dbReference type="EMBL" id="JADQDP010000001">
    <property type="protein sequence ID" value="MBF9140875.1"/>
    <property type="molecule type" value="Genomic_DNA"/>
</dbReference>
<accession>A0A931BJZ9</accession>
<sequence>MTRFLAFFLTALMLLQTLGREVLVLDYQLNKAEITARFCVNKARPQLHCNGKCHLAKQLRRAEGADKKAPTEAQAKVKYEVLPTVAFELAAPQRWRRPAAHFAALVPGACAAGTARGVFRPPLLLV</sequence>
<protein>
    <submittedName>
        <fullName evidence="1">Uncharacterized protein</fullName>
    </submittedName>
</protein>
<gene>
    <name evidence="1" type="ORF">I2I01_04475</name>
</gene>
<proteinExistence type="predicted"/>
<reference evidence="1 2" key="1">
    <citation type="submission" date="2020-11" db="EMBL/GenBank/DDBJ databases">
        <authorList>
            <person name="Kim M.K."/>
        </authorList>
    </citation>
    <scope>NUCLEOTIDE SEQUENCE [LARGE SCALE GENOMIC DNA]</scope>
    <source>
        <strain evidence="1 2">BT439</strain>
    </source>
</reference>
<dbReference type="AlphaFoldDB" id="A0A931BJZ9"/>
<name>A0A931BJZ9_9BACT</name>
<dbReference type="RefSeq" id="WP_196285210.1">
    <property type="nucleotide sequence ID" value="NZ_JADQDP010000001.1"/>
</dbReference>
<comment type="caution">
    <text evidence="1">The sequence shown here is derived from an EMBL/GenBank/DDBJ whole genome shotgun (WGS) entry which is preliminary data.</text>
</comment>